<dbReference type="PANTHER" id="PTHR43214">
    <property type="entry name" value="TWO-COMPONENT RESPONSE REGULATOR"/>
    <property type="match status" value="1"/>
</dbReference>
<evidence type="ECO:0000259" key="4">
    <source>
        <dbReference type="PROSITE" id="PS50043"/>
    </source>
</evidence>
<evidence type="ECO:0000313" key="5">
    <source>
        <dbReference type="EMBL" id="GAI88097.1"/>
    </source>
</evidence>
<dbReference type="Pfam" id="PF00196">
    <property type="entry name" value="GerE"/>
    <property type="match status" value="1"/>
</dbReference>
<dbReference type="GO" id="GO:0006355">
    <property type="term" value="P:regulation of DNA-templated transcription"/>
    <property type="evidence" value="ECO:0007669"/>
    <property type="project" value="InterPro"/>
</dbReference>
<keyword evidence="1" id="KW-0805">Transcription regulation</keyword>
<dbReference type="CDD" id="cd06170">
    <property type="entry name" value="LuxR_C_like"/>
    <property type="match status" value="1"/>
</dbReference>
<dbReference type="PROSITE" id="PS50043">
    <property type="entry name" value="HTH_LUXR_2"/>
    <property type="match status" value="1"/>
</dbReference>
<proteinExistence type="predicted"/>
<evidence type="ECO:0000256" key="2">
    <source>
        <dbReference type="ARBA" id="ARBA00023125"/>
    </source>
</evidence>
<dbReference type="EMBL" id="BARW01023899">
    <property type="protein sequence ID" value="GAI88097.1"/>
    <property type="molecule type" value="Genomic_DNA"/>
</dbReference>
<accession>X1S4X9</accession>
<organism evidence="5">
    <name type="scientific">marine sediment metagenome</name>
    <dbReference type="NCBI Taxonomy" id="412755"/>
    <lineage>
        <taxon>unclassified sequences</taxon>
        <taxon>metagenomes</taxon>
        <taxon>ecological metagenomes</taxon>
    </lineage>
</organism>
<comment type="caution">
    <text evidence="5">The sequence shown here is derived from an EMBL/GenBank/DDBJ whole genome shotgun (WGS) entry which is preliminary data.</text>
</comment>
<evidence type="ECO:0000256" key="1">
    <source>
        <dbReference type="ARBA" id="ARBA00023015"/>
    </source>
</evidence>
<dbReference type="Gene3D" id="3.40.50.2300">
    <property type="match status" value="1"/>
</dbReference>
<reference evidence="5" key="1">
    <citation type="journal article" date="2014" name="Front. Microbiol.">
        <title>High frequency of phylogenetically diverse reductive dehalogenase-homologous genes in deep subseafloor sedimentary metagenomes.</title>
        <authorList>
            <person name="Kawai M."/>
            <person name="Futagami T."/>
            <person name="Toyoda A."/>
            <person name="Takaki Y."/>
            <person name="Nishi S."/>
            <person name="Hori S."/>
            <person name="Arai W."/>
            <person name="Tsubouchi T."/>
            <person name="Morono Y."/>
            <person name="Uchiyama I."/>
            <person name="Ito T."/>
            <person name="Fujiyama A."/>
            <person name="Inagaki F."/>
            <person name="Takami H."/>
        </authorList>
    </citation>
    <scope>NUCLEOTIDE SEQUENCE</scope>
    <source>
        <strain evidence="5">Expedition CK06-06</strain>
    </source>
</reference>
<dbReference type="PRINTS" id="PR00038">
    <property type="entry name" value="HTHLUXR"/>
</dbReference>
<gene>
    <name evidence="5" type="ORF">S12H4_39535</name>
</gene>
<keyword evidence="2" id="KW-0238">DNA-binding</keyword>
<dbReference type="InterPro" id="IPR000792">
    <property type="entry name" value="Tscrpt_reg_LuxR_C"/>
</dbReference>
<dbReference type="PROSITE" id="PS00622">
    <property type="entry name" value="HTH_LUXR_1"/>
    <property type="match status" value="1"/>
</dbReference>
<dbReference type="GO" id="GO:0003677">
    <property type="term" value="F:DNA binding"/>
    <property type="evidence" value="ECO:0007669"/>
    <property type="project" value="UniProtKB-KW"/>
</dbReference>
<evidence type="ECO:0000256" key="3">
    <source>
        <dbReference type="ARBA" id="ARBA00023163"/>
    </source>
</evidence>
<keyword evidence="3" id="KW-0804">Transcription</keyword>
<dbReference type="SUPFAM" id="SSF46894">
    <property type="entry name" value="C-terminal effector domain of the bipartite response regulators"/>
    <property type="match status" value="1"/>
</dbReference>
<feature type="domain" description="HTH luxR-type" evidence="4">
    <location>
        <begin position="30"/>
        <end position="95"/>
    </location>
</feature>
<sequence length="99" mass="11086">EVINAVRQVAAGQGMLSPHIATRLISEFRQKGEEPKLSAREIQVLQLLGEGLTNNEIASRLYLSESTVRTYMGRLLDKLHLHNRAEAMAYAMRHGITSK</sequence>
<dbReference type="SMART" id="SM00421">
    <property type="entry name" value="HTH_LUXR"/>
    <property type="match status" value="1"/>
</dbReference>
<feature type="non-terminal residue" evidence="5">
    <location>
        <position position="1"/>
    </location>
</feature>
<dbReference type="InterPro" id="IPR016032">
    <property type="entry name" value="Sig_transdc_resp-reg_C-effctor"/>
</dbReference>
<dbReference type="InterPro" id="IPR039420">
    <property type="entry name" value="WalR-like"/>
</dbReference>
<dbReference type="AlphaFoldDB" id="X1S4X9"/>
<dbReference type="PANTHER" id="PTHR43214:SF24">
    <property type="entry name" value="TRANSCRIPTIONAL REGULATORY PROTEIN NARL-RELATED"/>
    <property type="match status" value="1"/>
</dbReference>
<protein>
    <recommendedName>
        <fullName evidence="4">HTH luxR-type domain-containing protein</fullName>
    </recommendedName>
</protein>
<name>X1S4X9_9ZZZZ</name>